<feature type="domain" description="Thioredoxin" evidence="2">
    <location>
        <begin position="30"/>
        <end position="183"/>
    </location>
</feature>
<reference evidence="3 4" key="1">
    <citation type="submission" date="2019-02" db="EMBL/GenBank/DDBJ databases">
        <title>Deep-cultivation of Planctomycetes and their phenomic and genomic characterization uncovers novel biology.</title>
        <authorList>
            <person name="Wiegand S."/>
            <person name="Jogler M."/>
            <person name="Boedeker C."/>
            <person name="Pinto D."/>
            <person name="Vollmers J."/>
            <person name="Rivas-Marin E."/>
            <person name="Kohn T."/>
            <person name="Peeters S.H."/>
            <person name="Heuer A."/>
            <person name="Rast P."/>
            <person name="Oberbeckmann S."/>
            <person name="Bunk B."/>
            <person name="Jeske O."/>
            <person name="Meyerdierks A."/>
            <person name="Storesund J.E."/>
            <person name="Kallscheuer N."/>
            <person name="Luecker S."/>
            <person name="Lage O.M."/>
            <person name="Pohl T."/>
            <person name="Merkel B.J."/>
            <person name="Hornburger P."/>
            <person name="Mueller R.-W."/>
            <person name="Bruemmer F."/>
            <person name="Labrenz M."/>
            <person name="Spormann A.M."/>
            <person name="Op den Camp H."/>
            <person name="Overmann J."/>
            <person name="Amann R."/>
            <person name="Jetten M.S.M."/>
            <person name="Mascher T."/>
            <person name="Medema M.H."/>
            <person name="Devos D.P."/>
            <person name="Kaster A.-K."/>
            <person name="Ovreas L."/>
            <person name="Rohde M."/>
            <person name="Galperin M.Y."/>
            <person name="Jogler C."/>
        </authorList>
    </citation>
    <scope>NUCLEOTIDE SEQUENCE [LARGE SCALE GENOMIC DNA]</scope>
    <source>
        <strain evidence="3 4">Mal4</strain>
    </source>
</reference>
<evidence type="ECO:0000259" key="2">
    <source>
        <dbReference type="PROSITE" id="PS51352"/>
    </source>
</evidence>
<dbReference type="RefSeq" id="WP_145368678.1">
    <property type="nucleotide sequence ID" value="NZ_CP036275.1"/>
</dbReference>
<keyword evidence="1" id="KW-0732">Signal</keyword>
<feature type="signal peptide" evidence="1">
    <location>
        <begin position="1"/>
        <end position="21"/>
    </location>
</feature>
<dbReference type="OrthoDB" id="279801at2"/>
<dbReference type="InterPro" id="IPR036249">
    <property type="entry name" value="Thioredoxin-like_sf"/>
</dbReference>
<gene>
    <name evidence="3" type="ORF">Mal4_19920</name>
</gene>
<dbReference type="PROSITE" id="PS51352">
    <property type="entry name" value="THIOREDOXIN_2"/>
    <property type="match status" value="1"/>
</dbReference>
<accession>A0A517Z5B9</accession>
<keyword evidence="4" id="KW-1185">Reference proteome</keyword>
<proteinExistence type="predicted"/>
<dbReference type="EMBL" id="CP036275">
    <property type="protein sequence ID" value="QDU37676.1"/>
    <property type="molecule type" value="Genomic_DNA"/>
</dbReference>
<dbReference type="InterPro" id="IPR013766">
    <property type="entry name" value="Thioredoxin_domain"/>
</dbReference>
<evidence type="ECO:0000313" key="3">
    <source>
        <dbReference type="EMBL" id="QDU37676.1"/>
    </source>
</evidence>
<dbReference type="KEGG" id="mri:Mal4_19920"/>
<name>A0A517Z5B9_9PLAN</name>
<sequence length="295" mass="31716" precursor="true">MLRSLLILLVACAFGVDLCSADDEPVFSGPQPGEQMPGFTIAGVYDELDGKQIDPVERAGEKPLLLVFVHDPLTRPSAAVTRGLAAWADEHKEKLASAVIMLRADQSAAEAYLKRARKPIGWKGLVGASIDGVEGPGAYGLNRNVSLTIIAGRAGEVTANFALVQPSTTDGPKIVREVARLIGEESVTQEQFDRYAYGRRQYRGKDQPAGDDVTIPRPLLAAVIDKQASSEQVAAAVAKVDEYIKDNPARQKALGKIAARVVGSDRFDQYGTPAARDQLEAWAKKYGSKPSSKED</sequence>
<dbReference type="AlphaFoldDB" id="A0A517Z5B9"/>
<evidence type="ECO:0000313" key="4">
    <source>
        <dbReference type="Proteomes" id="UP000320496"/>
    </source>
</evidence>
<evidence type="ECO:0000256" key="1">
    <source>
        <dbReference type="SAM" id="SignalP"/>
    </source>
</evidence>
<dbReference type="SUPFAM" id="SSF52833">
    <property type="entry name" value="Thioredoxin-like"/>
    <property type="match status" value="1"/>
</dbReference>
<protein>
    <recommendedName>
        <fullName evidence="2">Thioredoxin domain-containing protein</fullName>
    </recommendedName>
</protein>
<dbReference type="Proteomes" id="UP000320496">
    <property type="component" value="Chromosome"/>
</dbReference>
<feature type="chain" id="PRO_5022129312" description="Thioredoxin domain-containing protein" evidence="1">
    <location>
        <begin position="22"/>
        <end position="295"/>
    </location>
</feature>
<organism evidence="3 4">
    <name type="scientific">Maioricimonas rarisocia</name>
    <dbReference type="NCBI Taxonomy" id="2528026"/>
    <lineage>
        <taxon>Bacteria</taxon>
        <taxon>Pseudomonadati</taxon>
        <taxon>Planctomycetota</taxon>
        <taxon>Planctomycetia</taxon>
        <taxon>Planctomycetales</taxon>
        <taxon>Planctomycetaceae</taxon>
        <taxon>Maioricimonas</taxon>
    </lineage>
</organism>